<dbReference type="RefSeq" id="WP_011569193.1">
    <property type="nucleotide sequence ID" value="NC_008209.1"/>
</dbReference>
<dbReference type="EMBL" id="CP000362">
    <property type="protein sequence ID" value="ABG32577.1"/>
    <property type="molecule type" value="Genomic_DNA"/>
</dbReference>
<dbReference type="STRING" id="375451.RD1_3065"/>
<accession>Q164L6</accession>
<evidence type="ECO:0000313" key="2">
    <source>
        <dbReference type="Proteomes" id="UP000007029"/>
    </source>
</evidence>
<name>Q164L6_ROSDO</name>
<dbReference type="Proteomes" id="UP000007029">
    <property type="component" value="Chromosome"/>
</dbReference>
<dbReference type="eggNOG" id="COG2963">
    <property type="taxonomic scope" value="Bacteria"/>
</dbReference>
<organism evidence="1 2">
    <name type="scientific">Roseobacter denitrificans (strain ATCC 33942 / OCh 114)</name>
    <name type="common">Erythrobacter sp. (strain OCh 114)</name>
    <name type="synonym">Roseobacter denitrificans</name>
    <dbReference type="NCBI Taxonomy" id="375451"/>
    <lineage>
        <taxon>Bacteria</taxon>
        <taxon>Pseudomonadati</taxon>
        <taxon>Pseudomonadota</taxon>
        <taxon>Alphaproteobacteria</taxon>
        <taxon>Rhodobacterales</taxon>
        <taxon>Roseobacteraceae</taxon>
        <taxon>Roseobacter</taxon>
    </lineage>
</organism>
<dbReference type="OrthoDB" id="9813285at2"/>
<gene>
    <name evidence="1" type="ordered locus">RD1_3065</name>
</gene>
<evidence type="ECO:0000313" key="1">
    <source>
        <dbReference type="EMBL" id="ABG32577.1"/>
    </source>
</evidence>
<dbReference type="AlphaFoldDB" id="Q164L6"/>
<dbReference type="HOGENOM" id="CLU_027402_34_7_5"/>
<protein>
    <submittedName>
        <fullName evidence="1">Inverted repeat region</fullName>
    </submittedName>
</protein>
<keyword evidence="2" id="KW-1185">Reference proteome</keyword>
<dbReference type="KEGG" id="rde:RD1_3065"/>
<reference evidence="1 2" key="1">
    <citation type="journal article" date="2007" name="J. Bacteriol.">
        <title>The complete genome sequence of Roseobacter denitrificans reveals a mixotrophic rather than photosynthetic metabolism.</title>
        <authorList>
            <person name="Swingley W.D."/>
            <person name="Sadekar S."/>
            <person name="Mastrian S.D."/>
            <person name="Matthies H.J."/>
            <person name="Hao J."/>
            <person name="Ramos H."/>
            <person name="Acharya C.R."/>
            <person name="Conrad A.L."/>
            <person name="Taylor H.L."/>
            <person name="Dejesa L.C."/>
            <person name="Shah M.K."/>
            <person name="O'huallachain M.E."/>
            <person name="Lince M.T."/>
            <person name="Blankenship R.E."/>
            <person name="Beatty J.T."/>
            <person name="Touchman J.W."/>
        </authorList>
    </citation>
    <scope>NUCLEOTIDE SEQUENCE [LARGE SCALE GENOMIC DNA]</scope>
    <source>
        <strain evidence="2">ATCC 33942 / OCh 114</strain>
    </source>
</reference>
<sequence>MTESGTATFYKSEFGGMDVSEARKLKSLEDENTRWKKLLAEQMPDNAMLKNVASRKW</sequence>
<proteinExistence type="predicted"/>